<evidence type="ECO:0000256" key="1">
    <source>
        <dbReference type="ARBA" id="ARBA00004167"/>
    </source>
</evidence>
<dbReference type="Proteomes" id="UP001204000">
    <property type="component" value="Unassembled WGS sequence"/>
</dbReference>
<dbReference type="EMBL" id="JAMFTQ010000003">
    <property type="protein sequence ID" value="MCP1387380.1"/>
    <property type="molecule type" value="Genomic_DNA"/>
</dbReference>
<comment type="subunit">
    <text evidence="9">The Tat system comprises two distinct complexes: a TatABC complex, containing multiple copies of TatA, TatB and TatC subunits, and a separate TatA complex, containing only TatA subunits. Substrates initially bind to the TatABC complex, which probably triggers association of the separate TatA complex to form the active translocon.</text>
</comment>
<comment type="function">
    <text evidence="9">Part of the twin-arginine translocation (Tat) system that transports large folded proteins containing a characteristic twin-arginine motif in their signal peptide across membranes. Together with TatC, TatB is part of a receptor directly interacting with Tat signal peptides. TatB may form an oligomeric binding site that transiently accommodates folded Tat precursor proteins before their translocation.</text>
</comment>
<dbReference type="NCBIfam" id="TIGR01410">
    <property type="entry name" value="tatB"/>
    <property type="match status" value="1"/>
</dbReference>
<reference evidence="12" key="1">
    <citation type="submission" date="2022-05" db="EMBL/GenBank/DDBJ databases">
        <title>Corynebacterium sp. TA-R-1 sp. nov., isolated from human feces.</title>
        <authorList>
            <person name="Shamsuzzaman M."/>
            <person name="Dahal R.H."/>
        </authorList>
    </citation>
    <scope>NUCLEOTIDE SEQUENCE</scope>
    <source>
        <strain evidence="12">TA-R-1</strain>
    </source>
</reference>
<dbReference type="InterPro" id="IPR003369">
    <property type="entry name" value="TatA/B/E"/>
</dbReference>
<keyword evidence="7 9" id="KW-0811">Translocation</keyword>
<evidence type="ECO:0000256" key="2">
    <source>
        <dbReference type="ARBA" id="ARBA00022448"/>
    </source>
</evidence>
<dbReference type="InterPro" id="IPR018448">
    <property type="entry name" value="TatB"/>
</dbReference>
<keyword evidence="8 9" id="KW-0472">Membrane</keyword>
<evidence type="ECO:0000256" key="5">
    <source>
        <dbReference type="ARBA" id="ARBA00022927"/>
    </source>
</evidence>
<dbReference type="HAMAP" id="MF_00237">
    <property type="entry name" value="TatB"/>
    <property type="match status" value="1"/>
</dbReference>
<evidence type="ECO:0000256" key="6">
    <source>
        <dbReference type="ARBA" id="ARBA00022989"/>
    </source>
</evidence>
<evidence type="ECO:0000256" key="8">
    <source>
        <dbReference type="ARBA" id="ARBA00023136"/>
    </source>
</evidence>
<keyword evidence="2 9" id="KW-0813">Transport</keyword>
<keyword evidence="5 9" id="KW-0653">Protein transport</keyword>
<feature type="region of interest" description="Disordered" evidence="10">
    <location>
        <begin position="96"/>
        <end position="143"/>
    </location>
</feature>
<keyword evidence="4 9" id="KW-0812">Transmembrane</keyword>
<feature type="transmembrane region" description="Helical" evidence="11">
    <location>
        <begin position="6"/>
        <end position="22"/>
    </location>
</feature>
<protein>
    <recommendedName>
        <fullName evidence="9">Sec-independent protein translocase protein TatB</fullName>
    </recommendedName>
</protein>
<evidence type="ECO:0000256" key="9">
    <source>
        <dbReference type="HAMAP-Rule" id="MF_00237"/>
    </source>
</evidence>
<evidence type="ECO:0000256" key="3">
    <source>
        <dbReference type="ARBA" id="ARBA00022475"/>
    </source>
</evidence>
<evidence type="ECO:0000256" key="7">
    <source>
        <dbReference type="ARBA" id="ARBA00023010"/>
    </source>
</evidence>
<evidence type="ECO:0000313" key="12">
    <source>
        <dbReference type="EMBL" id="MCP1387380.1"/>
    </source>
</evidence>
<sequence>MFSSFGWFEFFLILIIGLIVIGPERLPAVIEDVRAAIYAARKGIANAKRELNGELEEFEEFRKPLDTVSKYAAMGPARAVSSLLFDGDEEYLESFDPRRALADEDQPTPSGPRPAPARNKRASAPAPAPEEPKRAGFNWEDVL</sequence>
<proteinExistence type="inferred from homology"/>
<comment type="caution">
    <text evidence="12">The sequence shown here is derived from an EMBL/GenBank/DDBJ whole genome shotgun (WGS) entry which is preliminary data.</text>
</comment>
<keyword evidence="6 9" id="KW-1133">Transmembrane helix</keyword>
<keyword evidence="13" id="KW-1185">Reference proteome</keyword>
<organism evidence="12 13">
    <name type="scientific">Corynebacterium stercoris</name>
    <dbReference type="NCBI Taxonomy" id="2943490"/>
    <lineage>
        <taxon>Bacteria</taxon>
        <taxon>Bacillati</taxon>
        <taxon>Actinomycetota</taxon>
        <taxon>Actinomycetes</taxon>
        <taxon>Mycobacteriales</taxon>
        <taxon>Corynebacteriaceae</taxon>
        <taxon>Corynebacterium</taxon>
    </lineage>
</organism>
<dbReference type="RefSeq" id="WP_253576651.1">
    <property type="nucleotide sequence ID" value="NZ_JAMFTQ010000003.1"/>
</dbReference>
<evidence type="ECO:0000256" key="10">
    <source>
        <dbReference type="SAM" id="MobiDB-lite"/>
    </source>
</evidence>
<evidence type="ECO:0000313" key="13">
    <source>
        <dbReference type="Proteomes" id="UP001204000"/>
    </source>
</evidence>
<dbReference type="Gene3D" id="1.20.5.3310">
    <property type="match status" value="1"/>
</dbReference>
<evidence type="ECO:0000256" key="4">
    <source>
        <dbReference type="ARBA" id="ARBA00022692"/>
    </source>
</evidence>
<name>A0ABT1G119_9CORY</name>
<accession>A0ABT1G119</accession>
<comment type="similarity">
    <text evidence="9">Belongs to the TatB family.</text>
</comment>
<keyword evidence="3 9" id="KW-1003">Cell membrane</keyword>
<dbReference type="PRINTS" id="PR01506">
    <property type="entry name" value="TATBPROTEIN"/>
</dbReference>
<evidence type="ECO:0000256" key="11">
    <source>
        <dbReference type="SAM" id="Phobius"/>
    </source>
</evidence>
<dbReference type="Pfam" id="PF02416">
    <property type="entry name" value="TatA_B_E"/>
    <property type="match status" value="1"/>
</dbReference>
<gene>
    <name evidence="9 12" type="primary">tatB</name>
    <name evidence="12" type="ORF">M5J20_04150</name>
</gene>
<comment type="subcellular location">
    <subcellularLocation>
        <location evidence="9">Cell membrane</location>
        <topology evidence="9">Single-pass membrane protein</topology>
    </subcellularLocation>
    <subcellularLocation>
        <location evidence="1">Membrane</location>
        <topology evidence="1">Single-pass membrane protein</topology>
    </subcellularLocation>
</comment>